<organism evidence="2 3">
    <name type="scientific">Methylomonas rosea</name>
    <dbReference type="NCBI Taxonomy" id="2952227"/>
    <lineage>
        <taxon>Bacteria</taxon>
        <taxon>Pseudomonadati</taxon>
        <taxon>Pseudomonadota</taxon>
        <taxon>Gammaproteobacteria</taxon>
        <taxon>Methylococcales</taxon>
        <taxon>Methylococcaceae</taxon>
        <taxon>Methylomonas</taxon>
    </lineage>
</organism>
<dbReference type="Proteomes" id="UP001524570">
    <property type="component" value="Unassembled WGS sequence"/>
</dbReference>
<sequence length="213" mass="23432">MSSTESININSLHELQLQMPRIVPAVNANPGLALAAAANPLLALEQLGYRLSSPAQAEIERYARFGPDNLKRLAELETEFGKLLTTKTMPADPSEARALFEKSGHEQSGKSAANTKTTLKPAKTQSLTTSLAAIFASKVLAEDEEKKLLRELSAQHPGLPLLYQYRKIHRQRPAFATRSAFESILAGEKNTLVDQVEFSLSRHRDTTKKHSAD</sequence>
<reference evidence="2 3" key="1">
    <citation type="submission" date="2022-07" db="EMBL/GenBank/DDBJ databases">
        <title>Methylomonas rivi sp. nov., Methylomonas rosea sp. nov., Methylomonas aureus sp. nov. and Methylomonas subterranea sp. nov., four novel methanotrophs isolated from a freshwater creek and the deep terrestrial subsurface.</title>
        <authorList>
            <person name="Abin C."/>
            <person name="Sankaranarayanan K."/>
            <person name="Garner C."/>
            <person name="Sindelar R."/>
            <person name="Kotary K."/>
            <person name="Garner R."/>
            <person name="Barclay S."/>
            <person name="Lawson P."/>
            <person name="Krumholz L."/>
        </authorList>
    </citation>
    <scope>NUCLEOTIDE SEQUENCE [LARGE SCALE GENOMIC DNA]</scope>
    <source>
        <strain evidence="2 3">WSC-7</strain>
    </source>
</reference>
<keyword evidence="3" id="KW-1185">Reference proteome</keyword>
<dbReference type="EMBL" id="JANIBL010000055">
    <property type="protein sequence ID" value="MCQ8118977.1"/>
    <property type="molecule type" value="Genomic_DNA"/>
</dbReference>
<feature type="compositionally biased region" description="Polar residues" evidence="1">
    <location>
        <begin position="109"/>
        <end position="119"/>
    </location>
</feature>
<proteinExistence type="predicted"/>
<gene>
    <name evidence="2" type="ORF">NP589_16195</name>
</gene>
<evidence type="ECO:0000256" key="1">
    <source>
        <dbReference type="SAM" id="MobiDB-lite"/>
    </source>
</evidence>
<comment type="caution">
    <text evidence="2">The sequence shown here is derived from an EMBL/GenBank/DDBJ whole genome shotgun (WGS) entry which is preliminary data.</text>
</comment>
<accession>A0ABT1TW22</accession>
<dbReference type="RefSeq" id="WP_256607932.1">
    <property type="nucleotide sequence ID" value="NZ_JANIBL010000055.1"/>
</dbReference>
<evidence type="ECO:0000313" key="2">
    <source>
        <dbReference type="EMBL" id="MCQ8118977.1"/>
    </source>
</evidence>
<evidence type="ECO:0000313" key="3">
    <source>
        <dbReference type="Proteomes" id="UP001524570"/>
    </source>
</evidence>
<name>A0ABT1TW22_9GAMM</name>
<protein>
    <submittedName>
        <fullName evidence="2">Uncharacterized protein</fullName>
    </submittedName>
</protein>
<feature type="region of interest" description="Disordered" evidence="1">
    <location>
        <begin position="100"/>
        <end position="119"/>
    </location>
</feature>